<keyword evidence="2" id="KW-1133">Transmembrane helix</keyword>
<feature type="transmembrane region" description="Helical" evidence="2">
    <location>
        <begin position="114"/>
        <end position="132"/>
    </location>
</feature>
<feature type="transmembrane region" description="Helical" evidence="2">
    <location>
        <begin position="208"/>
        <end position="235"/>
    </location>
</feature>
<organism evidence="3">
    <name type="scientific">Lichtheimia ramosa</name>
    <dbReference type="NCBI Taxonomy" id="688394"/>
    <lineage>
        <taxon>Eukaryota</taxon>
        <taxon>Fungi</taxon>
        <taxon>Fungi incertae sedis</taxon>
        <taxon>Mucoromycota</taxon>
        <taxon>Mucoromycotina</taxon>
        <taxon>Mucoromycetes</taxon>
        <taxon>Mucorales</taxon>
        <taxon>Lichtheimiaceae</taxon>
        <taxon>Lichtheimia</taxon>
    </lineage>
</organism>
<name>A0A077WAB7_9FUNG</name>
<sequence length="305" mass="34745">MEPTSPSSTTPLLPQSPTSISTSTAGSSSGAGKPRYRSINRVPTFMQTSVPNRRSIVHAFLNMTVHLMLELVFPIALYYALRTMLSPLWSLVLAGVPTAIMVVIKGFREHKVDMMGLLMLLGFAVSVLLAMGESDPKLYLLRESAMTSAMGLMLFATLIPFRWKMHVLRPFMFYVARQIAVTSTVMLDPATIRLHWDWFWRNWRSFRAFFRALTLLWALGLLSEFALRVLLIYTMDDVDDIVYYSNVYMFAVTLSLGTLTIASTLLFRHLFNREQAKSKSIERQQEIEEIIARAAEEENTQRSIQ</sequence>
<evidence type="ECO:0000256" key="1">
    <source>
        <dbReference type="SAM" id="MobiDB-lite"/>
    </source>
</evidence>
<evidence type="ECO:0000256" key="2">
    <source>
        <dbReference type="SAM" id="Phobius"/>
    </source>
</evidence>
<gene>
    <name evidence="3" type="ORF">LRAMOSA01091</name>
</gene>
<dbReference type="AlphaFoldDB" id="A0A077WAB7"/>
<dbReference type="OrthoDB" id="2352759at2759"/>
<feature type="transmembrane region" description="Helical" evidence="2">
    <location>
        <begin position="59"/>
        <end position="81"/>
    </location>
</feature>
<feature type="transmembrane region" description="Helical" evidence="2">
    <location>
        <begin position="247"/>
        <end position="267"/>
    </location>
</feature>
<feature type="region of interest" description="Disordered" evidence="1">
    <location>
        <begin position="1"/>
        <end position="36"/>
    </location>
</feature>
<accession>A0A077WAB7</accession>
<dbReference type="EMBL" id="LK023313">
    <property type="protein sequence ID" value="CDS03690.1"/>
    <property type="molecule type" value="Genomic_DNA"/>
</dbReference>
<protein>
    <recommendedName>
        <fullName evidence="4">Transmembrane protein</fullName>
    </recommendedName>
</protein>
<feature type="transmembrane region" description="Helical" evidence="2">
    <location>
        <begin position="144"/>
        <end position="163"/>
    </location>
</feature>
<keyword evidence="2" id="KW-0812">Transmembrane</keyword>
<feature type="compositionally biased region" description="Low complexity" evidence="1">
    <location>
        <begin position="1"/>
        <end position="32"/>
    </location>
</feature>
<evidence type="ECO:0000313" key="3">
    <source>
        <dbReference type="EMBL" id="CDS03690.1"/>
    </source>
</evidence>
<feature type="transmembrane region" description="Helical" evidence="2">
    <location>
        <begin position="87"/>
        <end position="107"/>
    </location>
</feature>
<proteinExistence type="predicted"/>
<evidence type="ECO:0008006" key="4">
    <source>
        <dbReference type="Google" id="ProtNLM"/>
    </source>
</evidence>
<dbReference type="NCBIfam" id="NF041646">
    <property type="entry name" value="VC0807_fam"/>
    <property type="match status" value="1"/>
</dbReference>
<reference evidence="3" key="1">
    <citation type="journal article" date="2014" name="Genome Announc.">
        <title>De novo whole-genome sequence and genome annotation of Lichtheimia ramosa.</title>
        <authorList>
            <person name="Linde J."/>
            <person name="Schwartze V."/>
            <person name="Binder U."/>
            <person name="Lass-Florl C."/>
            <person name="Voigt K."/>
            <person name="Horn F."/>
        </authorList>
    </citation>
    <scope>NUCLEOTIDE SEQUENCE</scope>
    <source>
        <strain evidence="3">JMRC FSU:6197</strain>
    </source>
</reference>
<keyword evidence="2" id="KW-0472">Membrane</keyword>